<keyword evidence="1" id="KW-0805">Transcription regulation</keyword>
<evidence type="ECO:0000256" key="2">
    <source>
        <dbReference type="ARBA" id="ARBA00023125"/>
    </source>
</evidence>
<sequence length="202" mass="22857">MATERRKKSDHVAQTLAMEIVRGRFAPGEKLRQDRISQEFGTSHVPVREALLQLVAQGLAISLPRRGICVAPMDQTAIHELKVMRQALEPTALLHSVPNLTGEQIEAADEARLRCDAAQAVFEWEEANRSFHNLVIAGCGMPRLIEEIGKLQLLYARHFLAHHTARWRQRDDTDHQAIMSAIRARDARRASVVLQRHLSRLT</sequence>
<evidence type="ECO:0000313" key="5">
    <source>
        <dbReference type="EMBL" id="RNF36014.1"/>
    </source>
</evidence>
<dbReference type="SUPFAM" id="SSF46785">
    <property type="entry name" value="Winged helix' DNA-binding domain"/>
    <property type="match status" value="1"/>
</dbReference>
<feature type="domain" description="HTH gntR-type" evidence="4">
    <location>
        <begin position="6"/>
        <end position="73"/>
    </location>
</feature>
<evidence type="ECO:0000313" key="6">
    <source>
        <dbReference type="Proteomes" id="UP000238137"/>
    </source>
</evidence>
<dbReference type="CDD" id="cd07377">
    <property type="entry name" value="WHTH_GntR"/>
    <property type="match status" value="1"/>
</dbReference>
<keyword evidence="2" id="KW-0238">DNA-binding</keyword>
<keyword evidence="6" id="KW-1185">Reference proteome</keyword>
<reference evidence="5" key="1">
    <citation type="submission" date="2018-05" db="EMBL/GenBank/DDBJ databases">
        <title>Reclassification of Methylarcula marina and Methylarcula terricola as Paracoccus methylarcula sp.nov., comb.nov. and Paracoccus terricola comb.nov.</title>
        <authorList>
            <person name="Shmareva M.N."/>
            <person name="Doronina N.V."/>
            <person name="Vasilenko O.V."/>
            <person name="Tarlachkov S.V."/>
            <person name="Trotsenko Y.A."/>
        </authorList>
    </citation>
    <scope>NUCLEOTIDE SEQUENCE [LARGE SCALE GENOMIC DNA]</scope>
    <source>
        <strain evidence="5">VKM B-2159</strain>
    </source>
</reference>
<keyword evidence="3" id="KW-0804">Transcription</keyword>
<dbReference type="InterPro" id="IPR036388">
    <property type="entry name" value="WH-like_DNA-bd_sf"/>
</dbReference>
<evidence type="ECO:0000256" key="3">
    <source>
        <dbReference type="ARBA" id="ARBA00023163"/>
    </source>
</evidence>
<dbReference type="AlphaFoldDB" id="A0A422R1B8"/>
<dbReference type="Gene3D" id="1.20.120.530">
    <property type="entry name" value="GntR ligand-binding domain-like"/>
    <property type="match status" value="1"/>
</dbReference>
<dbReference type="InterPro" id="IPR011711">
    <property type="entry name" value="GntR_C"/>
</dbReference>
<dbReference type="InterPro" id="IPR000524">
    <property type="entry name" value="Tscrpt_reg_HTH_GntR"/>
</dbReference>
<dbReference type="Proteomes" id="UP000238137">
    <property type="component" value="Unassembled WGS sequence"/>
</dbReference>
<dbReference type="RefSeq" id="WP_106689494.1">
    <property type="nucleotide sequence ID" value="NZ_PXNQ02000001.1"/>
</dbReference>
<dbReference type="Gene3D" id="1.10.10.10">
    <property type="entry name" value="Winged helix-like DNA-binding domain superfamily/Winged helix DNA-binding domain"/>
    <property type="match status" value="1"/>
</dbReference>
<dbReference type="PANTHER" id="PTHR43537:SF49">
    <property type="entry name" value="TRANSCRIPTIONAL REGULATORY PROTEIN"/>
    <property type="match status" value="1"/>
</dbReference>
<name>A0A422R1B8_9RHOB</name>
<evidence type="ECO:0000256" key="1">
    <source>
        <dbReference type="ARBA" id="ARBA00023015"/>
    </source>
</evidence>
<dbReference type="Pfam" id="PF00392">
    <property type="entry name" value="GntR"/>
    <property type="match status" value="1"/>
</dbReference>
<dbReference type="SMART" id="SM00895">
    <property type="entry name" value="FCD"/>
    <property type="match status" value="1"/>
</dbReference>
<dbReference type="GO" id="GO:0003677">
    <property type="term" value="F:DNA binding"/>
    <property type="evidence" value="ECO:0007669"/>
    <property type="project" value="UniProtKB-KW"/>
</dbReference>
<dbReference type="OrthoDB" id="9788098at2"/>
<dbReference type="SUPFAM" id="SSF48008">
    <property type="entry name" value="GntR ligand-binding domain-like"/>
    <property type="match status" value="1"/>
</dbReference>
<dbReference type="EMBL" id="PXNQ02000001">
    <property type="protein sequence ID" value="RNF36014.1"/>
    <property type="molecule type" value="Genomic_DNA"/>
</dbReference>
<comment type="caution">
    <text evidence="5">The sequence shown here is derived from an EMBL/GenBank/DDBJ whole genome shotgun (WGS) entry which is preliminary data.</text>
</comment>
<dbReference type="PANTHER" id="PTHR43537">
    <property type="entry name" value="TRANSCRIPTIONAL REGULATOR, GNTR FAMILY"/>
    <property type="match status" value="1"/>
</dbReference>
<organism evidence="5 6">
    <name type="scientific">Paracoccus methylarcula</name>
    <dbReference type="NCBI Taxonomy" id="72022"/>
    <lineage>
        <taxon>Bacteria</taxon>
        <taxon>Pseudomonadati</taxon>
        <taxon>Pseudomonadota</taxon>
        <taxon>Alphaproteobacteria</taxon>
        <taxon>Rhodobacterales</taxon>
        <taxon>Paracoccaceae</taxon>
        <taxon>Paracoccus</taxon>
    </lineage>
</organism>
<dbReference type="InterPro" id="IPR036390">
    <property type="entry name" value="WH_DNA-bd_sf"/>
</dbReference>
<accession>A0A422R1B8</accession>
<dbReference type="PROSITE" id="PS50949">
    <property type="entry name" value="HTH_GNTR"/>
    <property type="match status" value="1"/>
</dbReference>
<gene>
    <name evidence="5" type="ORF">A7A09_000975</name>
</gene>
<dbReference type="SMART" id="SM00345">
    <property type="entry name" value="HTH_GNTR"/>
    <property type="match status" value="1"/>
</dbReference>
<protein>
    <submittedName>
        <fullName evidence="5">GntR family transcriptional regulator</fullName>
    </submittedName>
</protein>
<dbReference type="Pfam" id="PF07729">
    <property type="entry name" value="FCD"/>
    <property type="match status" value="1"/>
</dbReference>
<dbReference type="GO" id="GO:0003700">
    <property type="term" value="F:DNA-binding transcription factor activity"/>
    <property type="evidence" value="ECO:0007669"/>
    <property type="project" value="InterPro"/>
</dbReference>
<proteinExistence type="predicted"/>
<evidence type="ECO:0000259" key="4">
    <source>
        <dbReference type="PROSITE" id="PS50949"/>
    </source>
</evidence>
<dbReference type="InterPro" id="IPR008920">
    <property type="entry name" value="TF_FadR/GntR_C"/>
</dbReference>